<keyword evidence="2 4" id="KW-0479">Metal-binding</keyword>
<dbReference type="PIRSF" id="PIRSF002033">
    <property type="entry name" value="Hemerythrin"/>
    <property type="match status" value="1"/>
</dbReference>
<dbReference type="NCBIfam" id="TIGR02481">
    <property type="entry name" value="hemeryth_dom"/>
    <property type="match status" value="1"/>
</dbReference>
<dbReference type="CDD" id="cd12107">
    <property type="entry name" value="Hemerythrin"/>
    <property type="match status" value="1"/>
</dbReference>
<dbReference type="EMBL" id="KY007278">
    <property type="protein sequence ID" value="AQV13576.1"/>
    <property type="molecule type" value="mRNA"/>
</dbReference>
<dbReference type="PANTHER" id="PTHR37164:SF1">
    <property type="entry name" value="BACTERIOHEMERYTHRIN"/>
    <property type="match status" value="1"/>
</dbReference>
<feature type="binding site" evidence="4">
    <location>
        <position position="113"/>
    </location>
    <ligand>
        <name>Fe cation</name>
        <dbReference type="ChEBI" id="CHEBI:24875"/>
        <label>1</label>
    </ligand>
</feature>
<evidence type="ECO:0000313" key="6">
    <source>
        <dbReference type="EMBL" id="AQV13576.1"/>
    </source>
</evidence>
<dbReference type="InterPro" id="IPR012827">
    <property type="entry name" value="Hemerythrin_metal-bd"/>
</dbReference>
<dbReference type="SUPFAM" id="SSF47188">
    <property type="entry name" value="Hemerythrin-like"/>
    <property type="match status" value="1"/>
</dbReference>
<evidence type="ECO:0000256" key="4">
    <source>
        <dbReference type="PIRSR" id="PIRSR002033-1"/>
    </source>
</evidence>
<dbReference type="InterPro" id="IPR050669">
    <property type="entry name" value="Hemerythrin"/>
</dbReference>
<dbReference type="Gene3D" id="1.20.120.50">
    <property type="entry name" value="Hemerythrin-like"/>
    <property type="match status" value="1"/>
</dbReference>
<reference evidence="6" key="1">
    <citation type="submission" date="2016-10" db="EMBL/GenBank/DDBJ databases">
        <title>Discovery and evolution of novel hemerythrin genes in annelid worms.</title>
        <authorList>
            <person name="Costa-Paiva E.M."/>
            <person name="Whelan N.V."/>
            <person name="Waits D.S."/>
            <person name="Santos S."/>
            <person name="Schrago C.G."/>
            <person name="Halanych K.M."/>
        </authorList>
    </citation>
    <scope>NUCLEOTIDE SEQUENCE</scope>
</reference>
<dbReference type="InterPro" id="IPR002063">
    <property type="entry name" value="Haemerythrin"/>
</dbReference>
<protein>
    <submittedName>
        <fullName evidence="6">Hemerythrin</fullName>
    </submittedName>
</protein>
<dbReference type="PROSITE" id="PS00550">
    <property type="entry name" value="HEMERYTHRINS"/>
    <property type="match status" value="1"/>
</dbReference>
<sequence>MGYDIPEPFVWDESFKVFYDSIDEEHRGLFKAVFAVAGEKGGGDKLASLVSLTVNHFANEEGMMQAKNYADFPTHKQAHEAFVAKIKTLKAPVDDATVNFAKDWLVNHIKTTDFKYKGAL</sequence>
<evidence type="ECO:0000256" key="3">
    <source>
        <dbReference type="ARBA" id="ARBA00023004"/>
    </source>
</evidence>
<feature type="binding site" evidence="4">
    <location>
        <position position="75"/>
    </location>
    <ligand>
        <name>Fe cation</name>
        <dbReference type="ChEBI" id="CHEBI:24875"/>
        <label>2</label>
    </ligand>
</feature>
<dbReference type="GO" id="GO:0005506">
    <property type="term" value="F:iron ion binding"/>
    <property type="evidence" value="ECO:0007669"/>
    <property type="project" value="InterPro"/>
</dbReference>
<dbReference type="NCBIfam" id="NF033749">
    <property type="entry name" value="bact_hemeryth"/>
    <property type="match status" value="1"/>
</dbReference>
<proteinExistence type="evidence at transcript level"/>
<dbReference type="InterPro" id="IPR035938">
    <property type="entry name" value="Hemerythrin-like_sf"/>
</dbReference>
<name>A0A1S6QCR4_9ANNE</name>
<feature type="domain" description="Hemerythrin-like" evidence="5">
    <location>
        <begin position="19"/>
        <end position="119"/>
    </location>
</feature>
<keyword evidence="3 4" id="KW-0408">Iron</keyword>
<accession>A0A1S6QCR4</accession>
<feature type="binding site" evidence="4">
    <location>
        <position position="60"/>
    </location>
    <ligand>
        <name>Fe cation</name>
        <dbReference type="ChEBI" id="CHEBI:24875"/>
        <label>1</label>
    </ligand>
</feature>
<feature type="binding site" evidence="4">
    <location>
        <position position="79"/>
    </location>
    <ligand>
        <name>Fe cation</name>
        <dbReference type="ChEBI" id="CHEBI:24875"/>
        <label>2</label>
    </ligand>
</feature>
<dbReference type="Pfam" id="PF01814">
    <property type="entry name" value="Hemerythrin"/>
    <property type="match status" value="1"/>
</dbReference>
<dbReference type="NCBIfam" id="TIGR00058">
    <property type="entry name" value="Hemerythrin"/>
    <property type="match status" value="1"/>
</dbReference>
<dbReference type="PRINTS" id="PR00186">
    <property type="entry name" value="HEMERYTHRIN"/>
</dbReference>
<feature type="binding site" evidence="4">
    <location>
        <position position="108"/>
    </location>
    <ligand>
        <name>Fe cation</name>
        <dbReference type="ChEBI" id="CHEBI:24875"/>
        <label>2</label>
    </ligand>
</feature>
<evidence type="ECO:0000256" key="2">
    <source>
        <dbReference type="ARBA" id="ARBA00022723"/>
    </source>
</evidence>
<dbReference type="AlphaFoldDB" id="A0A1S6QCR4"/>
<feature type="binding site" evidence="4">
    <location>
        <position position="26"/>
    </location>
    <ligand>
        <name>Fe cation</name>
        <dbReference type="ChEBI" id="CHEBI:24875"/>
        <label>1</label>
    </ligand>
</feature>
<feature type="binding site" evidence="4">
    <location>
        <position position="60"/>
    </location>
    <ligand>
        <name>Fe cation</name>
        <dbReference type="ChEBI" id="CHEBI:24875"/>
        <label>2</label>
    </ligand>
</feature>
<dbReference type="InterPro" id="IPR016131">
    <property type="entry name" value="Haemerythrin_Fe_BS"/>
</dbReference>
<comment type="similarity">
    <text evidence="1">Belongs to the hemerythrin family.</text>
</comment>
<organism evidence="6">
    <name type="scientific">Ancistrosyllis groenlandica</name>
    <dbReference type="NCBI Taxonomy" id="397539"/>
    <lineage>
        <taxon>Eukaryota</taxon>
        <taxon>Metazoa</taxon>
        <taxon>Spiralia</taxon>
        <taxon>Lophotrochozoa</taxon>
        <taxon>Annelida</taxon>
        <taxon>Polychaeta</taxon>
        <taxon>Errantia</taxon>
        <taxon>Phyllodocida</taxon>
        <taxon>Pilargidae</taxon>
        <taxon>Ancistrosyllis</taxon>
    </lineage>
</organism>
<feature type="binding site" evidence="4">
    <location>
        <position position="113"/>
    </location>
    <ligand>
        <name>Fe cation</name>
        <dbReference type="ChEBI" id="CHEBI:24875"/>
        <label>2</label>
    </ligand>
</feature>
<dbReference type="PANTHER" id="PTHR37164">
    <property type="entry name" value="BACTERIOHEMERYTHRIN"/>
    <property type="match status" value="1"/>
</dbReference>
<evidence type="ECO:0000259" key="5">
    <source>
        <dbReference type="Pfam" id="PF01814"/>
    </source>
</evidence>
<evidence type="ECO:0000256" key="1">
    <source>
        <dbReference type="ARBA" id="ARBA00010587"/>
    </source>
</evidence>
<feature type="binding site" evidence="4">
    <location>
        <position position="56"/>
    </location>
    <ligand>
        <name>Fe cation</name>
        <dbReference type="ChEBI" id="CHEBI:24875"/>
        <label>1</label>
    </ligand>
</feature>
<dbReference type="InterPro" id="IPR012312">
    <property type="entry name" value="Hemerythrin-like"/>
</dbReference>